<keyword evidence="1" id="KW-0732">Signal</keyword>
<dbReference type="EMBL" id="SMTF01000008">
    <property type="protein sequence ID" value="TDK23390.1"/>
    <property type="molecule type" value="Genomic_DNA"/>
</dbReference>
<accession>A0A4R5TLD3</accession>
<dbReference type="OrthoDB" id="6025706at2"/>
<dbReference type="RefSeq" id="WP_133322079.1">
    <property type="nucleotide sequence ID" value="NZ_SMTF01000008.1"/>
</dbReference>
<feature type="signal peptide" evidence="1">
    <location>
        <begin position="1"/>
        <end position="24"/>
    </location>
</feature>
<proteinExistence type="predicted"/>
<sequence>MKHAAFPFLLSSVALLGTASGVHAASRDAVDRCIDLAPAHQIVRSGDSQHFLVKTGDEHYKVAFQRSCGSLPTASRVTIRAEGREGRLCPGAGVVETPRETCAVGEVSRIAPEDFSRQQRRRR</sequence>
<keyword evidence="3" id="KW-1185">Reference proteome</keyword>
<dbReference type="Proteomes" id="UP000294796">
    <property type="component" value="Unassembled WGS sequence"/>
</dbReference>
<organism evidence="2 3">
    <name type="scientific">Luteimonas aestuarii</name>
    <dbReference type="NCBI Taxonomy" id="453837"/>
    <lineage>
        <taxon>Bacteria</taxon>
        <taxon>Pseudomonadati</taxon>
        <taxon>Pseudomonadota</taxon>
        <taxon>Gammaproteobacteria</taxon>
        <taxon>Lysobacterales</taxon>
        <taxon>Lysobacteraceae</taxon>
        <taxon>Luteimonas</taxon>
    </lineage>
</organism>
<evidence type="ECO:0000256" key="1">
    <source>
        <dbReference type="SAM" id="SignalP"/>
    </source>
</evidence>
<feature type="chain" id="PRO_5020466953" evidence="1">
    <location>
        <begin position="25"/>
        <end position="123"/>
    </location>
</feature>
<dbReference type="AlphaFoldDB" id="A0A4R5TLD3"/>
<comment type="caution">
    <text evidence="2">The sequence shown here is derived from an EMBL/GenBank/DDBJ whole genome shotgun (WGS) entry which is preliminary data.</text>
</comment>
<protein>
    <submittedName>
        <fullName evidence="2">Uncharacterized protein</fullName>
    </submittedName>
</protein>
<reference evidence="2 3" key="1">
    <citation type="submission" date="2019-03" db="EMBL/GenBank/DDBJ databases">
        <title>Luteimonas zhaokaii sp.nov., isolated from the rectal contents of Plateau pika in Yushu, Qinghai Province, China.</title>
        <authorList>
            <person name="Zhang G."/>
        </authorList>
    </citation>
    <scope>NUCLEOTIDE SEQUENCE [LARGE SCALE GENOMIC DNA]</scope>
    <source>
        <strain evidence="2 3">B9</strain>
    </source>
</reference>
<name>A0A4R5TLD3_9GAMM</name>
<evidence type="ECO:0000313" key="2">
    <source>
        <dbReference type="EMBL" id="TDK23390.1"/>
    </source>
</evidence>
<gene>
    <name evidence="2" type="ORF">E2F46_10740</name>
</gene>
<evidence type="ECO:0000313" key="3">
    <source>
        <dbReference type="Proteomes" id="UP000294796"/>
    </source>
</evidence>